<evidence type="ECO:0000313" key="2">
    <source>
        <dbReference type="EMBL" id="ASZ78886.1"/>
    </source>
</evidence>
<feature type="coiled-coil region" evidence="1">
    <location>
        <begin position="276"/>
        <end position="318"/>
    </location>
</feature>
<dbReference type="Proteomes" id="UP000224362">
    <property type="component" value="Segment"/>
</dbReference>
<name>A0A249Y2I4_9CAUD</name>
<keyword evidence="2" id="KW-0378">Hydrolase</keyword>
<dbReference type="SUPFAM" id="SSF52540">
    <property type="entry name" value="P-loop containing nucleoside triphosphate hydrolases"/>
    <property type="match status" value="1"/>
</dbReference>
<gene>
    <name evidence="2" type="ORF">2050H1_120</name>
</gene>
<dbReference type="Gene3D" id="1.10.287.510">
    <property type="entry name" value="Helix hairpin bin"/>
    <property type="match status" value="1"/>
</dbReference>
<proteinExistence type="predicted"/>
<dbReference type="EMBL" id="MF285619">
    <property type="protein sequence ID" value="ASZ78886.1"/>
    <property type="molecule type" value="Genomic_DNA"/>
</dbReference>
<feature type="coiled-coil region" evidence="1">
    <location>
        <begin position="557"/>
        <end position="619"/>
    </location>
</feature>
<organism evidence="2 3">
    <name type="scientific">Serratia phage 2050H1</name>
    <dbReference type="NCBI Taxonomy" id="2024250"/>
    <lineage>
        <taxon>Viruses</taxon>
        <taxon>Duplodnaviria</taxon>
        <taxon>Heunggongvirae</taxon>
        <taxon>Uroviricota</taxon>
        <taxon>Caudoviricetes</taxon>
        <taxon>Pantevenvirales</taxon>
        <taxon>Ackermannviridae</taxon>
        <taxon>Miltonvirus</taxon>
        <taxon>Miltonvirus MAM1</taxon>
    </lineage>
</organism>
<dbReference type="GO" id="GO:0004519">
    <property type="term" value="F:endonuclease activity"/>
    <property type="evidence" value="ECO:0007669"/>
    <property type="project" value="UniProtKB-KW"/>
</dbReference>
<dbReference type="PANTHER" id="PTHR32114:SF2">
    <property type="entry name" value="ABC TRANSPORTER ABCH.3"/>
    <property type="match status" value="1"/>
</dbReference>
<dbReference type="Gene3D" id="3.40.50.300">
    <property type="entry name" value="P-loop containing nucleotide triphosphate hydrolases"/>
    <property type="match status" value="2"/>
</dbReference>
<keyword evidence="2" id="KW-0540">Nuclease</keyword>
<keyword evidence="2" id="KW-0255">Endonuclease</keyword>
<dbReference type="InterPro" id="IPR027417">
    <property type="entry name" value="P-loop_NTPase"/>
</dbReference>
<keyword evidence="1" id="KW-0175">Coiled coil</keyword>
<sequence length="774" mass="87755">MTSPLKQFLDLVEAPVAAPDVPFAVPQPGAVTHKLTLRRGRAKNFRSVGNEFMEVDYQRNDATLITSDDNGAGKSTMLVWLPIFVLYNDTYSKKEKKAGLVNSMNKKDCVGEIEFFTKGQEWKVRRGIKPDFIEVYQMEDGDWKQIENEAAKADTNKYIETILGIDQKMFENSLVLGKEKYIPFTEMYTADRRLMVETIWDLGIFTEMNNTVKEGIKKLKSDIDYGEAQLQNKQVVVDGKRSQLRQIEESNALIQQNSAEQLDTAKTRMDTLAASLDEHSEGVKRLDIELEQLVANSKTEYERVVAQSDDEVNKIRQEHDAKAEVVRTEFQERIEAARSTKAQAVDRKTAMVDALSVKIDKREELVNQRAGLQSNLDSKLSEISKGEAFRTRFQAEISIHEQSIQKFHDMGTCPTCTQMVTDDTKAQVAQTYQPQIDEVNEKITKVNAALESMNSAFEGFKQQIADLDVLMAPMSDEINSMKTEIAVVDQEVAGLVRDLTNIERERDVVLNTLEQATSAAIDSITRNANDRARAEVAGIEAEISSKKAYRDQKANFVVGIQADMRDLEVQIKALEAKMLVQPTPTGALEDEIAQLDADLAELQVNQEALNHDLQDHEHLLYFLRDDQTKARIVSLYLPFLNSKVNEYMESVNMFLNIDIDDKFDISMNAPERKGQSIFSLSTGQRARLNIAIMLALRDVANLKASIQCNILVLDEILENLSERGVQEIVMMLRHKFSGNNLFVISQREQEFQEYFQHNIRYGLRSGLTQVISKE</sequence>
<protein>
    <submittedName>
        <fullName evidence="2">Recombination endonuclease subunit</fullName>
    </submittedName>
</protein>
<evidence type="ECO:0000256" key="1">
    <source>
        <dbReference type="SAM" id="Coils"/>
    </source>
</evidence>
<dbReference type="PANTHER" id="PTHR32114">
    <property type="entry name" value="ABC TRANSPORTER ABCH.3"/>
    <property type="match status" value="1"/>
</dbReference>
<dbReference type="SUPFAM" id="SSF75712">
    <property type="entry name" value="Rad50 coiled-coil Zn hook"/>
    <property type="match status" value="1"/>
</dbReference>
<dbReference type="CDD" id="cd00267">
    <property type="entry name" value="ABC_ATPase"/>
    <property type="match status" value="1"/>
</dbReference>
<evidence type="ECO:0000313" key="3">
    <source>
        <dbReference type="Proteomes" id="UP000224362"/>
    </source>
</evidence>
<accession>A0A249Y2I4</accession>
<reference evidence="2 3" key="1">
    <citation type="submission" date="2017-06" db="EMBL/GenBank/DDBJ databases">
        <authorList>
            <person name="Kim H.J."/>
            <person name="Triplett B.A."/>
        </authorList>
    </citation>
    <scope>NUCLEOTIDE SEQUENCE [LARGE SCALE GENOMIC DNA]</scope>
</reference>